<evidence type="ECO:0000313" key="5">
    <source>
        <dbReference type="EMBL" id="CAH3190093.1"/>
    </source>
</evidence>
<feature type="region of interest" description="Disordered" evidence="2">
    <location>
        <begin position="1153"/>
        <end position="1187"/>
    </location>
</feature>
<dbReference type="InterPro" id="IPR001683">
    <property type="entry name" value="PX_dom"/>
</dbReference>
<feature type="compositionally biased region" description="Polar residues" evidence="2">
    <location>
        <begin position="1220"/>
        <end position="1241"/>
    </location>
</feature>
<dbReference type="InterPro" id="IPR003114">
    <property type="entry name" value="Phox_assoc"/>
</dbReference>
<feature type="compositionally biased region" description="Polar residues" evidence="2">
    <location>
        <begin position="795"/>
        <end position="807"/>
    </location>
</feature>
<evidence type="ECO:0000259" key="3">
    <source>
        <dbReference type="PROSITE" id="PS50195"/>
    </source>
</evidence>
<dbReference type="PROSITE" id="PS50195">
    <property type="entry name" value="PX"/>
    <property type="match status" value="1"/>
</dbReference>
<protein>
    <recommendedName>
        <fullName evidence="7">Sorting nexin-19</fullName>
    </recommendedName>
</protein>
<dbReference type="InterPro" id="IPR013937">
    <property type="entry name" value="Sorting_nexin_C"/>
</dbReference>
<feature type="region of interest" description="Disordered" evidence="2">
    <location>
        <begin position="1096"/>
        <end position="1116"/>
    </location>
</feature>
<feature type="region of interest" description="Disordered" evidence="2">
    <location>
        <begin position="1263"/>
        <end position="1292"/>
    </location>
</feature>
<dbReference type="PANTHER" id="PTHR22775">
    <property type="entry name" value="SORTING NEXIN"/>
    <property type="match status" value="1"/>
</dbReference>
<proteinExistence type="inferred from homology"/>
<evidence type="ECO:0000313" key="6">
    <source>
        <dbReference type="Proteomes" id="UP001159427"/>
    </source>
</evidence>
<feature type="region of interest" description="Disordered" evidence="2">
    <location>
        <begin position="1207"/>
        <end position="1241"/>
    </location>
</feature>
<dbReference type="Gene3D" id="3.30.1520.10">
    <property type="entry name" value="Phox-like domain"/>
    <property type="match status" value="1"/>
</dbReference>
<feature type="compositionally biased region" description="Polar residues" evidence="2">
    <location>
        <begin position="402"/>
        <end position="413"/>
    </location>
</feature>
<feature type="compositionally biased region" description="Low complexity" evidence="2">
    <location>
        <begin position="429"/>
        <end position="440"/>
    </location>
</feature>
<evidence type="ECO:0008006" key="7">
    <source>
        <dbReference type="Google" id="ProtNLM"/>
    </source>
</evidence>
<dbReference type="Pfam" id="PF00787">
    <property type="entry name" value="PX"/>
    <property type="match status" value="1"/>
</dbReference>
<comment type="similarity">
    <text evidence="1">Belongs to the sorting nexin family.</text>
</comment>
<evidence type="ECO:0000256" key="2">
    <source>
        <dbReference type="SAM" id="MobiDB-lite"/>
    </source>
</evidence>
<dbReference type="SUPFAM" id="SSF64268">
    <property type="entry name" value="PX domain"/>
    <property type="match status" value="1"/>
</dbReference>
<feature type="domain" description="PX" evidence="3">
    <location>
        <begin position="887"/>
        <end position="1053"/>
    </location>
</feature>
<dbReference type="Proteomes" id="UP001159427">
    <property type="component" value="Unassembled WGS sequence"/>
</dbReference>
<evidence type="ECO:0000259" key="4">
    <source>
        <dbReference type="PROSITE" id="PS51207"/>
    </source>
</evidence>
<feature type="domain" description="PXA" evidence="4">
    <location>
        <begin position="91"/>
        <end position="274"/>
    </location>
</feature>
<keyword evidence="6" id="KW-1185">Reference proteome</keyword>
<organism evidence="5 6">
    <name type="scientific">Porites evermanni</name>
    <dbReference type="NCBI Taxonomy" id="104178"/>
    <lineage>
        <taxon>Eukaryota</taxon>
        <taxon>Metazoa</taxon>
        <taxon>Cnidaria</taxon>
        <taxon>Anthozoa</taxon>
        <taxon>Hexacorallia</taxon>
        <taxon>Scleractinia</taxon>
        <taxon>Fungiina</taxon>
        <taxon>Poritidae</taxon>
        <taxon>Porites</taxon>
    </lineage>
</organism>
<feature type="region of interest" description="Disordered" evidence="2">
    <location>
        <begin position="1377"/>
        <end position="1405"/>
    </location>
</feature>
<feature type="region of interest" description="Disordered" evidence="2">
    <location>
        <begin position="367"/>
        <end position="440"/>
    </location>
</feature>
<feature type="compositionally biased region" description="Low complexity" evidence="2">
    <location>
        <begin position="774"/>
        <end position="790"/>
    </location>
</feature>
<name>A0ABN8SEZ9_9CNID</name>
<dbReference type="Pfam" id="PF08628">
    <property type="entry name" value="Nexin_C"/>
    <property type="match status" value="1"/>
</dbReference>
<dbReference type="InterPro" id="IPR036871">
    <property type="entry name" value="PX_dom_sf"/>
</dbReference>
<feature type="compositionally biased region" description="Basic and acidic residues" evidence="2">
    <location>
        <begin position="1313"/>
        <end position="1336"/>
    </location>
</feature>
<sequence>MGWLLVFVVLSCLFFIGCSLKTLLIYILLVGVSYGFTCLFIINKWGLDGLFEEFFKAVELFGFGAPHRLENRIGYSSFYSNGSFNSLDEVPKALEEGFKKLIDNVIRDFIRTWYENVGEGELFISETQDALEMLCLEGYKRGSQIDSHYLIEQVIVVFHGHLERFNKAMAIVKAKDPKLRLSISSSQLLCQTYESQLYSKPPSLSSSAAELSYLRNVVDSLLAAMIPKDTFSCDTGRFILREILTVQVVEPLVQLLTDPDWICQAVIEILRKQNEGDRKSMSTAKEEHDCLTTEDHCDSLSCANEPHAAGKVNLPLLSEKTTAVDMQRTAIEQIISRKESEESVEDIGERIEITAPGACVESPDFRWSVSTERQPPVGESQHDSGDSFLVISVDESRENSTKDLNQGRSNWSTEVVPPSSVEDSKENTSSDQSNSDNNWSMEAVAPHSTESITSSSLSSSWMVCPSSEDESFRRKSFEEMKEHLSESNGALHSWKEMTMSCCHKFEASGDSYRPLSLVAQKGSSDEESDETGDTPCSRVTTRRFSLPESENKTEAHRNLPRSESVPCNLSLAHYDNLDTEEFYTPKSPRKIYSPHICSGSFCSSSDSFKSVSSEEDILDSYIELGEEALEESDDFHSSIDGAHSFGVVTKKSTKSRITKQVSFEECPGKHLSSGVAKELATSECAFPSSSQEISSPKKAILRNKNGSSELDSIKESSWEATDRDNVADDPSTRWKRLRLGFGGQSSDSSISDAFITASKKLVSNFKPPFKFDSFSSNSTKSSEASISSGEESLDHSSANQREISPQGASLAVGRGRAATYTSCGIRRLSRSDAVVEESMDNSDTDTWYGTPRDDWTQEALGVNDKGKDEVDSSIMRVKRMHPSELISIPITFVALETTWEPGRNKYTLYKIEYDIRIWHEVYTAAVKQAKREAKKEQMKRRLYADDKDSKEDDEEISLDRIKQNVPLRRVINRRYREFMELHNRLMSGELAVHMKDILKPNRRYNLPFGRLDPDVVEGRRDLLQNYLRSLISKPPLRNSEDLQQFLGVTEGEQISFIKPSVAQMMSQSVHVPRVDKMLSRQMTKVIDSIKTALDSAEEEESTSGNHSNVATEKVVVPWKLEDQDNSSRYSETDSNPEISFTLHCYSAFLEERDEFLPPTPPSPMPSSSEGFDEPDAGLRRRSNRISPYPEDEPFAWDACYSTDRLLGPRTAGDGSDNPDELSSTPSSKNFHSTNVATNTPVMQSGIVQRERSGAIFKPFLDAQSSTSKAHKPLRQSLSLPMSRSKSMEGISTSAPTTKFTLRPQMILDAAKRIGQESKESSGKKLDLPPTEKERKPRPLKKILKESTIPVLGSRGKGQKQTAVDVDEGVSRVTALAPDDPCTVSEMDQPSNLDERSLEEGASSGTDLQCPLSDSILALLCELLKDRGSWLTVDCVQQGFSGTLGGLLEWCVQSGIDDITSDVAWALYLDKLNEAIWPNGKLREETKKPRSEIEKSQTRKVAVQALMDAFPGFFRLLIGPRIYHQTAVNVIDSLQYPQLNKILFYTLLELLFSEFVPEIQDTLQFFRRITTQK</sequence>
<feature type="region of interest" description="Disordered" evidence="2">
    <location>
        <begin position="774"/>
        <end position="811"/>
    </location>
</feature>
<dbReference type="Pfam" id="PF02194">
    <property type="entry name" value="PXA"/>
    <property type="match status" value="1"/>
</dbReference>
<comment type="caution">
    <text evidence="5">The sequence shown here is derived from an EMBL/GenBank/DDBJ whole genome shotgun (WGS) entry which is preliminary data.</text>
</comment>
<dbReference type="SMART" id="SM00313">
    <property type="entry name" value="PXA"/>
    <property type="match status" value="1"/>
</dbReference>
<dbReference type="PANTHER" id="PTHR22775:SF3">
    <property type="entry name" value="SORTING NEXIN-13"/>
    <property type="match status" value="1"/>
</dbReference>
<dbReference type="SMART" id="SM00312">
    <property type="entry name" value="PX"/>
    <property type="match status" value="1"/>
</dbReference>
<reference evidence="5 6" key="1">
    <citation type="submission" date="2022-05" db="EMBL/GenBank/DDBJ databases">
        <authorList>
            <consortium name="Genoscope - CEA"/>
            <person name="William W."/>
        </authorList>
    </citation>
    <scope>NUCLEOTIDE SEQUENCE [LARGE SCALE GENOMIC DNA]</scope>
</reference>
<evidence type="ECO:0000256" key="1">
    <source>
        <dbReference type="ARBA" id="ARBA00010883"/>
    </source>
</evidence>
<feature type="region of interest" description="Disordered" evidence="2">
    <location>
        <begin position="518"/>
        <end position="562"/>
    </location>
</feature>
<dbReference type="EMBL" id="CALNXI010002702">
    <property type="protein sequence ID" value="CAH3190093.1"/>
    <property type="molecule type" value="Genomic_DNA"/>
</dbReference>
<feature type="compositionally biased region" description="Polar residues" evidence="2">
    <location>
        <begin position="1275"/>
        <end position="1292"/>
    </location>
</feature>
<dbReference type="PROSITE" id="PS51207">
    <property type="entry name" value="PXA"/>
    <property type="match status" value="1"/>
</dbReference>
<accession>A0ABN8SEZ9</accession>
<feature type="region of interest" description="Disordered" evidence="2">
    <location>
        <begin position="1313"/>
        <end position="1339"/>
    </location>
</feature>
<gene>
    <name evidence="5" type="ORF">PEVE_00020128</name>
</gene>